<dbReference type="EMBL" id="QKRX01000002">
    <property type="protein sequence ID" value="RAU19306.1"/>
    <property type="molecule type" value="Genomic_DNA"/>
</dbReference>
<dbReference type="PROSITE" id="PS00039">
    <property type="entry name" value="DEAD_ATP_HELICASE"/>
    <property type="match status" value="1"/>
</dbReference>
<gene>
    <name evidence="12" type="ORF">DN062_03340</name>
</gene>
<dbReference type="InterPro" id="IPR014001">
    <property type="entry name" value="Helicase_ATP-bd"/>
</dbReference>
<evidence type="ECO:0000259" key="9">
    <source>
        <dbReference type="PROSITE" id="PS51192"/>
    </source>
</evidence>
<dbReference type="Proteomes" id="UP000250744">
    <property type="component" value="Unassembled WGS sequence"/>
</dbReference>
<feature type="domain" description="Helicase C-terminal" evidence="10">
    <location>
        <begin position="234"/>
        <end position="381"/>
    </location>
</feature>
<dbReference type="GO" id="GO:0005524">
    <property type="term" value="F:ATP binding"/>
    <property type="evidence" value="ECO:0007669"/>
    <property type="project" value="UniProtKB-KW"/>
</dbReference>
<organism evidence="12 13">
    <name type="scientific">Nitrincola tibetensis</name>
    <dbReference type="NCBI Taxonomy" id="2219697"/>
    <lineage>
        <taxon>Bacteria</taxon>
        <taxon>Pseudomonadati</taxon>
        <taxon>Pseudomonadota</taxon>
        <taxon>Gammaproteobacteria</taxon>
        <taxon>Oceanospirillales</taxon>
        <taxon>Oceanospirillaceae</taxon>
        <taxon>Nitrincola</taxon>
    </lineage>
</organism>
<evidence type="ECO:0000256" key="6">
    <source>
        <dbReference type="PROSITE-ProRule" id="PRU00552"/>
    </source>
</evidence>
<evidence type="ECO:0000256" key="4">
    <source>
        <dbReference type="ARBA" id="ARBA00022840"/>
    </source>
</evidence>
<comment type="similarity">
    <text evidence="5 7">Belongs to the DEAD box helicase family.</text>
</comment>
<dbReference type="SMART" id="SM00487">
    <property type="entry name" value="DEXDc"/>
    <property type="match status" value="1"/>
</dbReference>
<sequence length="439" mass="48653">MSGFDLLNLSPELQFTLSELGHQQPTPIQKLAIPLILQGVDVMAQAQTGTGKTAAFALPMIEMLSKKAPDPDYHAIRGLILTPTRELAIQVGDSTLAYGRHLGMRVASIYGGVRFDNQIRKMKRGADILVATPGRLLDMLAQNKLSINKLEILVFDEADRMLDLGFIEDIRKLMRYMPAKRQTLLFSATFSPEIDVLAEHLLNSPHRVNASPPNSVVKLIKQRAFAVDQKDKSDILSYFIKGLQWTQVLVFTRTRQRADSVAEYLQSENIKATALHGDKVQRERNLALQQFSEGEINVLVATDVAARGLDIDSLSQVVNYDLPNQAEAYVHRIGRTGRAGKSGVAFSFVAPDERNYLSSICELIQKNIPLEPVPIIESGKMHGSRSDAKVISKKTKGRSTQSKQKHPASKTTTPAISNQNDVKSSSRDKARRSSLFDKP</sequence>
<feature type="region of interest" description="Disordered" evidence="8">
    <location>
        <begin position="377"/>
        <end position="439"/>
    </location>
</feature>
<dbReference type="CDD" id="cd00268">
    <property type="entry name" value="DEADc"/>
    <property type="match status" value="1"/>
</dbReference>
<dbReference type="InterPro" id="IPR014014">
    <property type="entry name" value="RNA_helicase_DEAD_Q_motif"/>
</dbReference>
<evidence type="ECO:0000256" key="8">
    <source>
        <dbReference type="SAM" id="MobiDB-lite"/>
    </source>
</evidence>
<proteinExistence type="inferred from homology"/>
<dbReference type="PANTHER" id="PTHR47959:SF2">
    <property type="entry name" value="ATP-DEPENDENT RNA HELICASE DEAD BOX FAMILY"/>
    <property type="match status" value="1"/>
</dbReference>
<reference evidence="12 13" key="1">
    <citation type="submission" date="2018-06" db="EMBL/GenBank/DDBJ databases">
        <title>Nitrincola tibetense sp. nov., isolated from Lake XuguoCo on Tibetan Plateau.</title>
        <authorList>
            <person name="Xing P."/>
        </authorList>
    </citation>
    <scope>NUCLEOTIDE SEQUENCE [LARGE SCALE GENOMIC DNA]</scope>
    <source>
        <strain evidence="13">xg18</strain>
    </source>
</reference>
<dbReference type="InterPro" id="IPR000629">
    <property type="entry name" value="RNA-helicase_DEAD-box_CS"/>
</dbReference>
<evidence type="ECO:0000256" key="1">
    <source>
        <dbReference type="ARBA" id="ARBA00022741"/>
    </source>
</evidence>
<feature type="short sequence motif" description="Q motif" evidence="6">
    <location>
        <begin position="2"/>
        <end position="30"/>
    </location>
</feature>
<evidence type="ECO:0000259" key="10">
    <source>
        <dbReference type="PROSITE" id="PS51194"/>
    </source>
</evidence>
<keyword evidence="1 7" id="KW-0547">Nucleotide-binding</keyword>
<evidence type="ECO:0000256" key="7">
    <source>
        <dbReference type="RuleBase" id="RU000492"/>
    </source>
</evidence>
<dbReference type="PROSITE" id="PS51194">
    <property type="entry name" value="HELICASE_CTER"/>
    <property type="match status" value="1"/>
</dbReference>
<dbReference type="InterPro" id="IPR011545">
    <property type="entry name" value="DEAD/DEAH_box_helicase_dom"/>
</dbReference>
<dbReference type="PANTHER" id="PTHR47959">
    <property type="entry name" value="ATP-DEPENDENT RNA HELICASE RHLE-RELATED"/>
    <property type="match status" value="1"/>
</dbReference>
<dbReference type="SMART" id="SM00490">
    <property type="entry name" value="HELICc"/>
    <property type="match status" value="1"/>
</dbReference>
<dbReference type="InterPro" id="IPR001650">
    <property type="entry name" value="Helicase_C-like"/>
</dbReference>
<feature type="compositionally biased region" description="Basic residues" evidence="8">
    <location>
        <begin position="391"/>
        <end position="408"/>
    </location>
</feature>
<evidence type="ECO:0000256" key="2">
    <source>
        <dbReference type="ARBA" id="ARBA00022801"/>
    </source>
</evidence>
<name>A0A364NQE8_9GAMM</name>
<dbReference type="PROSITE" id="PS51195">
    <property type="entry name" value="Q_MOTIF"/>
    <property type="match status" value="1"/>
</dbReference>
<evidence type="ECO:0000313" key="12">
    <source>
        <dbReference type="EMBL" id="RAU19306.1"/>
    </source>
</evidence>
<keyword evidence="13" id="KW-1185">Reference proteome</keyword>
<protein>
    <submittedName>
        <fullName evidence="12">ATP-dependent RNA helicase RhlE</fullName>
    </submittedName>
</protein>
<dbReference type="InterPro" id="IPR027417">
    <property type="entry name" value="P-loop_NTPase"/>
</dbReference>
<dbReference type="GO" id="GO:0005829">
    <property type="term" value="C:cytosol"/>
    <property type="evidence" value="ECO:0007669"/>
    <property type="project" value="TreeGrafter"/>
</dbReference>
<dbReference type="GO" id="GO:0003724">
    <property type="term" value="F:RNA helicase activity"/>
    <property type="evidence" value="ECO:0007669"/>
    <property type="project" value="InterPro"/>
</dbReference>
<dbReference type="Pfam" id="PF00271">
    <property type="entry name" value="Helicase_C"/>
    <property type="match status" value="1"/>
</dbReference>
<keyword evidence="3 7" id="KW-0347">Helicase</keyword>
<dbReference type="InterPro" id="IPR044742">
    <property type="entry name" value="DEAD/DEAH_RhlB"/>
</dbReference>
<dbReference type="InterPro" id="IPR050079">
    <property type="entry name" value="DEAD_box_RNA_helicase"/>
</dbReference>
<comment type="caution">
    <text evidence="12">The sequence shown here is derived from an EMBL/GenBank/DDBJ whole genome shotgun (WGS) entry which is preliminary data.</text>
</comment>
<dbReference type="RefSeq" id="WP_112157509.1">
    <property type="nucleotide sequence ID" value="NZ_QKRX01000002.1"/>
</dbReference>
<dbReference type="CDD" id="cd18787">
    <property type="entry name" value="SF2_C_DEAD"/>
    <property type="match status" value="1"/>
</dbReference>
<dbReference type="OrthoDB" id="9808889at2"/>
<dbReference type="PROSITE" id="PS51192">
    <property type="entry name" value="HELICASE_ATP_BIND_1"/>
    <property type="match status" value="1"/>
</dbReference>
<dbReference type="Pfam" id="PF00270">
    <property type="entry name" value="DEAD"/>
    <property type="match status" value="1"/>
</dbReference>
<evidence type="ECO:0000259" key="11">
    <source>
        <dbReference type="PROSITE" id="PS51195"/>
    </source>
</evidence>
<dbReference type="Gene3D" id="3.40.50.300">
    <property type="entry name" value="P-loop containing nucleotide triphosphate hydrolases"/>
    <property type="match status" value="2"/>
</dbReference>
<evidence type="ECO:0000256" key="3">
    <source>
        <dbReference type="ARBA" id="ARBA00022806"/>
    </source>
</evidence>
<dbReference type="SUPFAM" id="SSF52540">
    <property type="entry name" value="P-loop containing nucleoside triphosphate hydrolases"/>
    <property type="match status" value="1"/>
</dbReference>
<keyword evidence="2 7" id="KW-0378">Hydrolase</keyword>
<dbReference type="GO" id="GO:0003676">
    <property type="term" value="F:nucleic acid binding"/>
    <property type="evidence" value="ECO:0007669"/>
    <property type="project" value="InterPro"/>
</dbReference>
<accession>A0A364NQE8</accession>
<evidence type="ECO:0000256" key="5">
    <source>
        <dbReference type="ARBA" id="ARBA00038437"/>
    </source>
</evidence>
<evidence type="ECO:0000313" key="13">
    <source>
        <dbReference type="Proteomes" id="UP000250744"/>
    </source>
</evidence>
<dbReference type="GO" id="GO:0016787">
    <property type="term" value="F:hydrolase activity"/>
    <property type="evidence" value="ECO:0007669"/>
    <property type="project" value="UniProtKB-KW"/>
</dbReference>
<keyword evidence="4 7" id="KW-0067">ATP-binding</keyword>
<feature type="compositionally biased region" description="Polar residues" evidence="8">
    <location>
        <begin position="409"/>
        <end position="422"/>
    </location>
</feature>
<feature type="domain" description="Helicase ATP-binding" evidence="9">
    <location>
        <begin position="33"/>
        <end position="208"/>
    </location>
</feature>
<feature type="domain" description="DEAD-box RNA helicase Q" evidence="11">
    <location>
        <begin position="2"/>
        <end position="30"/>
    </location>
</feature>
<dbReference type="AlphaFoldDB" id="A0A364NQE8"/>